<protein>
    <submittedName>
        <fullName evidence="4">SusF/SusE family outer membrane protein</fullName>
    </submittedName>
</protein>
<evidence type="ECO:0000313" key="5">
    <source>
        <dbReference type="Proteomes" id="UP000263900"/>
    </source>
</evidence>
<dbReference type="Pfam" id="PF14292">
    <property type="entry name" value="SusE"/>
    <property type="match status" value="2"/>
</dbReference>
<evidence type="ECO:0000313" key="4">
    <source>
        <dbReference type="EMBL" id="AXY76972.1"/>
    </source>
</evidence>
<gene>
    <name evidence="4" type="ORF">D3H65_24610</name>
</gene>
<dbReference type="RefSeq" id="WP_119052848.1">
    <property type="nucleotide sequence ID" value="NZ_CP032157.1"/>
</dbReference>
<dbReference type="Gene3D" id="2.60.40.3620">
    <property type="match status" value="2"/>
</dbReference>
<organism evidence="4 5">
    <name type="scientific">Paraflavitalea soli</name>
    <dbReference type="NCBI Taxonomy" id="2315862"/>
    <lineage>
        <taxon>Bacteria</taxon>
        <taxon>Pseudomonadati</taxon>
        <taxon>Bacteroidota</taxon>
        <taxon>Chitinophagia</taxon>
        <taxon>Chitinophagales</taxon>
        <taxon>Chitinophagaceae</taxon>
        <taxon>Paraflavitalea</taxon>
    </lineage>
</organism>
<dbReference type="GO" id="GO:2001070">
    <property type="term" value="F:starch binding"/>
    <property type="evidence" value="ECO:0007669"/>
    <property type="project" value="InterPro"/>
</dbReference>
<evidence type="ECO:0000256" key="1">
    <source>
        <dbReference type="SAM" id="SignalP"/>
    </source>
</evidence>
<dbReference type="OrthoDB" id="975117at2"/>
<reference evidence="4 5" key="1">
    <citation type="submission" date="2018-09" db="EMBL/GenBank/DDBJ databases">
        <title>Genome sequencing of strain 6GH32-13.</title>
        <authorList>
            <person name="Weon H.-Y."/>
            <person name="Heo J."/>
            <person name="Kwon S.-W."/>
        </authorList>
    </citation>
    <scope>NUCLEOTIDE SEQUENCE [LARGE SCALE GENOMIC DNA]</scope>
    <source>
        <strain evidence="4 5">5GH32-13</strain>
    </source>
</reference>
<sequence length="578" mass="62082">MKKFLMLAVLSVVLFAGCQKADFDSTVTGEALGAFTLNTPATNAALVLNAATPTAKVEISWTASKPGVDVTPVYKWIAALKATGNLDAPLLEIPSDNNGADAKLTLTQKQLDDVLKAKGIADGAKADLIWSVKADNGSTQLVAGDIRNISITRMKDGVTNFILLSPASATAPITVNPVSTADSVRFKWTKGLPATGGPAITYQVAFSKDGNFTSPLFAIPASNTGKDTALSIAAKQFNDSLVKYGFTDLSQTVSLKWTVIATSGTWKQQADYINDIAFLREVNFYLVGTPNGWSIDNPLKLIVDQKADRYGTVFYTYIKLAANDEFKFFKTPGDWGSGYGDNGAGTTPGSYKTGLNVGGNLKVTTAGIYRLTIDTKNELAYVQQKQVGVVGGMQGWTPATPLYGAYLQRDKFLIIVPSSGTDEFKFHDASLGAAWNFGIGDDRWWGGADGKLVQDGGDPNIKAPYSPYTRLIWDATNVQQMKYNVYQGKLRIIGGAPVIGDWNPANALDMDYQGNGVWKKTITLTASTEFKFVSAEGWDLNYGADGAGKIKEGGDNITRAAGTYTVTVDEYNRTYTVL</sequence>
<keyword evidence="5" id="KW-1185">Reference proteome</keyword>
<proteinExistence type="predicted"/>
<feature type="chain" id="PRO_5017699759" evidence="1">
    <location>
        <begin position="22"/>
        <end position="578"/>
    </location>
</feature>
<dbReference type="KEGG" id="pseg:D3H65_24610"/>
<name>A0A3B7MR47_9BACT</name>
<dbReference type="PROSITE" id="PS51257">
    <property type="entry name" value="PROKAR_LIPOPROTEIN"/>
    <property type="match status" value="1"/>
</dbReference>
<dbReference type="AlphaFoldDB" id="A0A3B7MR47"/>
<accession>A0A3B7MR47</accession>
<dbReference type="GO" id="GO:0019867">
    <property type="term" value="C:outer membrane"/>
    <property type="evidence" value="ECO:0007669"/>
    <property type="project" value="InterPro"/>
</dbReference>
<keyword evidence="1" id="KW-0732">Signal</keyword>
<dbReference type="InterPro" id="IPR025970">
    <property type="entry name" value="SusE"/>
</dbReference>
<dbReference type="InterPro" id="IPR013784">
    <property type="entry name" value="Carb-bd-like_fold"/>
</dbReference>
<dbReference type="EMBL" id="CP032157">
    <property type="protein sequence ID" value="AXY76972.1"/>
    <property type="molecule type" value="Genomic_DNA"/>
</dbReference>
<feature type="domain" description="SusE outer membrane protein" evidence="3">
    <location>
        <begin position="163"/>
        <end position="259"/>
    </location>
</feature>
<dbReference type="InterPro" id="IPR002044">
    <property type="entry name" value="CBM20"/>
</dbReference>
<dbReference type="SUPFAM" id="SSF49452">
    <property type="entry name" value="Starch-binding domain-like"/>
    <property type="match status" value="1"/>
</dbReference>
<feature type="signal peptide" evidence="1">
    <location>
        <begin position="1"/>
        <end position="21"/>
    </location>
</feature>
<dbReference type="Proteomes" id="UP000263900">
    <property type="component" value="Chromosome"/>
</dbReference>
<dbReference type="Pfam" id="PF00686">
    <property type="entry name" value="CBM_20"/>
    <property type="match status" value="1"/>
</dbReference>
<evidence type="ECO:0000259" key="2">
    <source>
        <dbReference type="Pfam" id="PF00686"/>
    </source>
</evidence>
<evidence type="ECO:0000259" key="3">
    <source>
        <dbReference type="Pfam" id="PF14292"/>
    </source>
</evidence>
<feature type="domain" description="SusE outer membrane protein" evidence="3">
    <location>
        <begin position="30"/>
        <end position="133"/>
    </location>
</feature>
<feature type="domain" description="CBM20" evidence="2">
    <location>
        <begin position="483"/>
        <end position="534"/>
    </location>
</feature>